<proteinExistence type="predicted"/>
<evidence type="ECO:0000313" key="5">
    <source>
        <dbReference type="Proteomes" id="UP000249890"/>
    </source>
</evidence>
<evidence type="ECO:0000259" key="2">
    <source>
        <dbReference type="Pfam" id="PF14319"/>
    </source>
</evidence>
<dbReference type="Proteomes" id="UP000249890">
    <property type="component" value="Chromosome"/>
</dbReference>
<reference evidence="3 5" key="1">
    <citation type="submission" date="2017-06" db="EMBL/GenBank/DDBJ databases">
        <title>Complete genome sequence of Paenibacillus donghaensis KCTC 13049T isolated from East Sea sediment, South Korea.</title>
        <authorList>
            <person name="Jung B.K."/>
            <person name="Hong S.-J."/>
            <person name="Shin J.-H."/>
        </authorList>
    </citation>
    <scope>NUCLEOTIDE SEQUENCE [LARGE SCALE GENOMIC DNA]</scope>
    <source>
        <strain evidence="3 5">KCTC 13049</strain>
    </source>
</reference>
<dbReference type="AlphaFoldDB" id="A0A2Z2KCE9"/>
<dbReference type="KEGG" id="pdh:B9T62_11760"/>
<feature type="domain" description="Transposase IS801/IS1294" evidence="1">
    <location>
        <begin position="170"/>
        <end position="340"/>
    </location>
</feature>
<feature type="domain" description="Transposase zinc-binding" evidence="2">
    <location>
        <begin position="30"/>
        <end position="128"/>
    </location>
</feature>
<dbReference type="InterPro" id="IPR026889">
    <property type="entry name" value="Zn_Tnp"/>
</dbReference>
<protein>
    <submittedName>
        <fullName evidence="3">Uncharacterized protein</fullName>
    </submittedName>
</protein>
<dbReference type="GO" id="GO:0003677">
    <property type="term" value="F:DNA binding"/>
    <property type="evidence" value="ECO:0007669"/>
    <property type="project" value="InterPro"/>
</dbReference>
<dbReference type="InterPro" id="IPR007069">
    <property type="entry name" value="Transposase_32"/>
</dbReference>
<dbReference type="Pfam" id="PF14319">
    <property type="entry name" value="Zn_Tnp_IS91"/>
    <property type="match status" value="1"/>
</dbReference>
<dbReference type="KEGG" id="pdh:B9T62_15990"/>
<evidence type="ECO:0000313" key="3">
    <source>
        <dbReference type="EMBL" id="ASA21395.1"/>
    </source>
</evidence>
<organism evidence="3 5">
    <name type="scientific">Paenibacillus donghaensis</name>
    <dbReference type="NCBI Taxonomy" id="414771"/>
    <lineage>
        <taxon>Bacteria</taxon>
        <taxon>Bacillati</taxon>
        <taxon>Bacillota</taxon>
        <taxon>Bacilli</taxon>
        <taxon>Bacillales</taxon>
        <taxon>Paenibacillaceae</taxon>
        <taxon>Paenibacillus</taxon>
    </lineage>
</organism>
<accession>A0A2Z2KCE9</accession>
<dbReference type="GO" id="GO:0006313">
    <property type="term" value="P:DNA transposition"/>
    <property type="evidence" value="ECO:0007669"/>
    <property type="project" value="InterPro"/>
</dbReference>
<gene>
    <name evidence="3" type="ORF">B9T62_11760</name>
    <name evidence="4" type="ORF">B9T62_15990</name>
</gene>
<sequence length="438" mass="52842">MWITPMKKGGGMDVKNQETWKKRGVIRQILKDHFHGFMEMHGHHLPKELHSSMIETVNKAIRCGTRDMGYARYECKGCTEGTPEPVFICFTCKSRFCHGCGKKYTDEWAEKQQERILDVPHRHLVFTVPEELRKVFFQDRRKLNELSNQVAKVIQYYYRRKNKSKKYEVGVITVIHTFGRDLKFNPHIHALITEGALDRNKEWKKAEYISYEYLRKSWQKLLLDLMMKWYPEEERVKRLVNELYQRYSQGFYVNAEQRMKNARGAAKYIGRYLARPAIAEYRVVSYNYHKVHYWYEDHRTGKRVDVVSPVMKFIYDLVQHIPPKHFRMVGRYGLYSRGKNKESQKVINLWRYMVHKQIEMTFPAEERKKKSYRQRMLESYGRDPMLCPCCKHRMLLVVIWHAEYGRIYYYDEQREYENQKKWGIRSHGKRTGPKVRTG</sequence>
<dbReference type="Pfam" id="PF04986">
    <property type="entry name" value="Y2_Tnp"/>
    <property type="match status" value="1"/>
</dbReference>
<evidence type="ECO:0000259" key="1">
    <source>
        <dbReference type="Pfam" id="PF04986"/>
    </source>
</evidence>
<dbReference type="PANTHER" id="PTHR37023:SF1">
    <property type="entry name" value="ISSOD25 TRANSPOSASE TNPA_ISSOD25"/>
    <property type="match status" value="1"/>
</dbReference>
<keyword evidence="5" id="KW-1185">Reference proteome</keyword>
<dbReference type="EMBL" id="CP021780">
    <property type="protein sequence ID" value="ASA22148.1"/>
    <property type="molecule type" value="Genomic_DNA"/>
</dbReference>
<evidence type="ECO:0000313" key="4">
    <source>
        <dbReference type="EMBL" id="ASA22148.1"/>
    </source>
</evidence>
<dbReference type="OrthoDB" id="9791273at2"/>
<name>A0A2Z2KCE9_9BACL</name>
<dbReference type="GO" id="GO:0004803">
    <property type="term" value="F:transposase activity"/>
    <property type="evidence" value="ECO:0007669"/>
    <property type="project" value="InterPro"/>
</dbReference>
<dbReference type="PANTHER" id="PTHR37023">
    <property type="entry name" value="TRANSPOSASE"/>
    <property type="match status" value="1"/>
</dbReference>
<dbReference type="EMBL" id="CP021780">
    <property type="protein sequence ID" value="ASA21395.1"/>
    <property type="molecule type" value="Genomic_DNA"/>
</dbReference>